<dbReference type="AlphaFoldDB" id="A0A0K2V1K9"/>
<reference evidence="2" key="1">
    <citation type="submission" date="2014-05" db="EMBL/GenBank/DDBJ databases">
        <authorList>
            <person name="Chronopoulou M."/>
        </authorList>
    </citation>
    <scope>NUCLEOTIDE SEQUENCE</scope>
    <source>
        <tissue evidence="2">Whole organism</tissue>
    </source>
</reference>
<keyword evidence="1" id="KW-1133">Transmembrane helix</keyword>
<evidence type="ECO:0000313" key="2">
    <source>
        <dbReference type="EMBL" id="CDW44354.1"/>
    </source>
</evidence>
<sequence>MLSHHFEYLISTNILWCILSPFILMYDTIIEKYWIRKIQYCLISVSAKLFYFIPTQKNFFLIIKQIFLVPPSIFGHTVYHSHPNNFSCSTNNYKCK</sequence>
<proteinExistence type="predicted"/>
<dbReference type="EMBL" id="HACA01026993">
    <property type="protein sequence ID" value="CDW44354.1"/>
    <property type="molecule type" value="Transcribed_RNA"/>
</dbReference>
<name>A0A0K2V1K9_LEPSM</name>
<keyword evidence="1" id="KW-0812">Transmembrane</keyword>
<feature type="transmembrane region" description="Helical" evidence="1">
    <location>
        <begin position="6"/>
        <end position="26"/>
    </location>
</feature>
<accession>A0A0K2V1K9</accession>
<evidence type="ECO:0000256" key="1">
    <source>
        <dbReference type="SAM" id="Phobius"/>
    </source>
</evidence>
<organism evidence="2">
    <name type="scientific">Lepeophtheirus salmonis</name>
    <name type="common">Salmon louse</name>
    <name type="synonym">Caligus salmonis</name>
    <dbReference type="NCBI Taxonomy" id="72036"/>
    <lineage>
        <taxon>Eukaryota</taxon>
        <taxon>Metazoa</taxon>
        <taxon>Ecdysozoa</taxon>
        <taxon>Arthropoda</taxon>
        <taxon>Crustacea</taxon>
        <taxon>Multicrustacea</taxon>
        <taxon>Hexanauplia</taxon>
        <taxon>Copepoda</taxon>
        <taxon>Siphonostomatoida</taxon>
        <taxon>Caligidae</taxon>
        <taxon>Lepeophtheirus</taxon>
    </lineage>
</organism>
<protein>
    <submittedName>
        <fullName evidence="2">Uncharacterized protein</fullName>
    </submittedName>
</protein>
<keyword evidence="1" id="KW-0472">Membrane</keyword>